<dbReference type="RefSeq" id="XP_067754089.1">
    <property type="nucleotide sequence ID" value="XM_067897932.1"/>
</dbReference>
<dbReference type="Proteomes" id="UP000674318">
    <property type="component" value="Unassembled WGS sequence"/>
</dbReference>
<reference evidence="1 2" key="1">
    <citation type="submission" date="2021-02" db="EMBL/GenBank/DDBJ databases">
        <title>Porcisia hertigi Genome sequencing and assembly.</title>
        <authorList>
            <person name="Almutairi H."/>
            <person name="Gatherer D."/>
        </authorList>
    </citation>
    <scope>NUCLEOTIDE SEQUENCE [LARGE SCALE GENOMIC DNA]</scope>
    <source>
        <strain evidence="1 2">C119</strain>
    </source>
</reference>
<sequence length="141" mass="15626">MSLFNGYLLMGYSTVFHNGTSLCTGARRRPRGIRRARVPVFLQRSAQGPPNEHPHLSGVGTGIFLSRRRHDACDAGALQVGDVSNCYDRLHVPPDNRAERHWCYRTSPHSLAGTPSAFFFSLFELRGGVARDVFPRPGFAA</sequence>
<proteinExistence type="predicted"/>
<keyword evidence="2" id="KW-1185">Reference proteome</keyword>
<dbReference type="GeneID" id="94288009"/>
<evidence type="ECO:0000313" key="2">
    <source>
        <dbReference type="Proteomes" id="UP000674318"/>
    </source>
</evidence>
<dbReference type="KEGG" id="phet:94288009"/>
<protein>
    <submittedName>
        <fullName evidence="1">Uncharacterized protein</fullName>
    </submittedName>
</protein>
<organism evidence="1 2">
    <name type="scientific">Porcisia hertigi</name>
    <dbReference type="NCBI Taxonomy" id="2761500"/>
    <lineage>
        <taxon>Eukaryota</taxon>
        <taxon>Discoba</taxon>
        <taxon>Euglenozoa</taxon>
        <taxon>Kinetoplastea</taxon>
        <taxon>Metakinetoplastina</taxon>
        <taxon>Trypanosomatida</taxon>
        <taxon>Trypanosomatidae</taxon>
        <taxon>Leishmaniinae</taxon>
        <taxon>Porcisia</taxon>
    </lineage>
</organism>
<accession>A0A836HJT5</accession>
<dbReference type="EMBL" id="JAFJZO010000034">
    <property type="protein sequence ID" value="KAG5494054.1"/>
    <property type="molecule type" value="Genomic_DNA"/>
</dbReference>
<dbReference type="AlphaFoldDB" id="A0A836HJT5"/>
<gene>
    <name evidence="1" type="ORF">JKF63_01888</name>
</gene>
<name>A0A836HJT5_9TRYP</name>
<evidence type="ECO:0000313" key="1">
    <source>
        <dbReference type="EMBL" id="KAG5494054.1"/>
    </source>
</evidence>
<comment type="caution">
    <text evidence="1">The sequence shown here is derived from an EMBL/GenBank/DDBJ whole genome shotgun (WGS) entry which is preliminary data.</text>
</comment>